<comment type="caution">
    <text evidence="1">The sequence shown here is derived from an EMBL/GenBank/DDBJ whole genome shotgun (WGS) entry which is preliminary data.</text>
</comment>
<organism evidence="1 2">
    <name type="scientific">Coniosporium uncinatum</name>
    <dbReference type="NCBI Taxonomy" id="93489"/>
    <lineage>
        <taxon>Eukaryota</taxon>
        <taxon>Fungi</taxon>
        <taxon>Dikarya</taxon>
        <taxon>Ascomycota</taxon>
        <taxon>Pezizomycotina</taxon>
        <taxon>Dothideomycetes</taxon>
        <taxon>Dothideomycetes incertae sedis</taxon>
        <taxon>Coniosporium</taxon>
    </lineage>
</organism>
<sequence length="534" mass="58565">MGLEETPGMSAESAQPKYGILQPPTLAKKPTSSSYTSTRFADSAYASASMSGQNSTAPSGQDDESRRMSKTAMSRQQQNVQSYLHDIPAGLLPNKHTIAMTERSKKKLVIRRMEQVFAGKSPVDSGHQHRDQQEEVAQAAAQADRKAIEATGQRPRQEGLREARIIAEETEDPAQPTTPNHPVRQSVQNLKPSAHVDEHDFAGSSSPAQRPTRPLDLDPERAQFPAENMRYIRHLGFSPNDTEPVDELADDHGWMYLNLLINMAQLHTLNVTPGFVQKALQDYSNFLELSSDGRKVRWKGGDQVTRNSSDSSPEGNFGLSSSSGATLRRKGLQKKQLRPIRSREQSFDDIDTAQWPEKSNKLNYIPLFHRKALNCEEEDEGSDDPDDSWSSRGQDDLTGNSSGLTSSGVRTGSKMLKRGDDGPIIFYNRAKFCTDLSGDRVVEHLTLNNNRNYRPVATAPVGAPSVPNKNASSEYFEPRGPLGYPAGPVDPMDIDEDSTTSDLEASFSTVPSVAPLQVPSTTKTVELEASGIGG</sequence>
<feature type="non-terminal residue" evidence="1">
    <location>
        <position position="534"/>
    </location>
</feature>
<evidence type="ECO:0000313" key="1">
    <source>
        <dbReference type="EMBL" id="KAK3077589.1"/>
    </source>
</evidence>
<reference evidence="1" key="1">
    <citation type="submission" date="2024-09" db="EMBL/GenBank/DDBJ databases">
        <title>Black Yeasts Isolated from many extreme environments.</title>
        <authorList>
            <person name="Coleine C."/>
            <person name="Stajich J.E."/>
            <person name="Selbmann L."/>
        </authorList>
    </citation>
    <scope>NUCLEOTIDE SEQUENCE</scope>
    <source>
        <strain evidence="1">CCFEE 5737</strain>
    </source>
</reference>
<gene>
    <name evidence="1" type="ORF">LTS18_009830</name>
</gene>
<protein>
    <submittedName>
        <fullName evidence="1">Uncharacterized protein</fullName>
    </submittedName>
</protein>
<name>A0ACC3DLY2_9PEZI</name>
<dbReference type="EMBL" id="JAWDJW010002697">
    <property type="protein sequence ID" value="KAK3077589.1"/>
    <property type="molecule type" value="Genomic_DNA"/>
</dbReference>
<dbReference type="Proteomes" id="UP001186974">
    <property type="component" value="Unassembled WGS sequence"/>
</dbReference>
<evidence type="ECO:0000313" key="2">
    <source>
        <dbReference type="Proteomes" id="UP001186974"/>
    </source>
</evidence>
<accession>A0ACC3DLY2</accession>
<proteinExistence type="predicted"/>
<keyword evidence="2" id="KW-1185">Reference proteome</keyword>